<dbReference type="PROSITE" id="PS50089">
    <property type="entry name" value="ZF_RING_2"/>
    <property type="match status" value="1"/>
</dbReference>
<keyword evidence="9" id="KW-0472">Membrane</keyword>
<gene>
    <name evidence="11" type="ORF">HU200_021416</name>
</gene>
<dbReference type="Proteomes" id="UP000636709">
    <property type="component" value="Unassembled WGS sequence"/>
</dbReference>
<accession>A0A835F0H8</accession>
<keyword evidence="5" id="KW-0862">Zinc</keyword>
<dbReference type="EC" id="2.3.2.27" evidence="2"/>
<evidence type="ECO:0000256" key="5">
    <source>
        <dbReference type="ARBA" id="ARBA00022833"/>
    </source>
</evidence>
<evidence type="ECO:0000313" key="11">
    <source>
        <dbReference type="EMBL" id="KAF8724383.1"/>
    </source>
</evidence>
<dbReference type="OrthoDB" id="8062037at2759"/>
<keyword evidence="4 7" id="KW-0863">Zinc-finger</keyword>
<feature type="transmembrane region" description="Helical" evidence="9">
    <location>
        <begin position="35"/>
        <end position="55"/>
    </location>
</feature>
<dbReference type="EMBL" id="JACEFO010001663">
    <property type="protein sequence ID" value="KAF8724383.1"/>
    <property type="molecule type" value="Genomic_DNA"/>
</dbReference>
<evidence type="ECO:0000259" key="10">
    <source>
        <dbReference type="PROSITE" id="PS50089"/>
    </source>
</evidence>
<dbReference type="Pfam" id="PF13639">
    <property type="entry name" value="zf-RING_2"/>
    <property type="match status" value="1"/>
</dbReference>
<dbReference type="GO" id="GO:0061630">
    <property type="term" value="F:ubiquitin protein ligase activity"/>
    <property type="evidence" value="ECO:0007669"/>
    <property type="project" value="UniProtKB-EC"/>
</dbReference>
<evidence type="ECO:0000256" key="1">
    <source>
        <dbReference type="ARBA" id="ARBA00000900"/>
    </source>
</evidence>
<evidence type="ECO:0000256" key="6">
    <source>
        <dbReference type="ARBA" id="ARBA00024209"/>
    </source>
</evidence>
<evidence type="ECO:0000256" key="3">
    <source>
        <dbReference type="ARBA" id="ARBA00022723"/>
    </source>
</evidence>
<evidence type="ECO:0000256" key="7">
    <source>
        <dbReference type="PROSITE-ProRule" id="PRU00175"/>
    </source>
</evidence>
<dbReference type="GO" id="GO:0016567">
    <property type="term" value="P:protein ubiquitination"/>
    <property type="evidence" value="ECO:0007669"/>
    <property type="project" value="UniProtKB-UniPathway"/>
</dbReference>
<protein>
    <recommendedName>
        <fullName evidence="2">RING-type E3 ubiquitin transferase</fullName>
        <ecNumber evidence="2">2.3.2.27</ecNumber>
    </recommendedName>
</protein>
<feature type="region of interest" description="Disordered" evidence="8">
    <location>
        <begin position="69"/>
        <end position="96"/>
    </location>
</feature>
<evidence type="ECO:0000313" key="12">
    <source>
        <dbReference type="Proteomes" id="UP000636709"/>
    </source>
</evidence>
<dbReference type="Gene3D" id="3.30.40.10">
    <property type="entry name" value="Zinc/RING finger domain, C3HC4 (zinc finger)"/>
    <property type="match status" value="1"/>
</dbReference>
<name>A0A835F0H8_9POAL</name>
<feature type="compositionally biased region" description="Low complexity" evidence="8">
    <location>
        <begin position="69"/>
        <end position="87"/>
    </location>
</feature>
<dbReference type="InterPro" id="IPR053238">
    <property type="entry name" value="RING-H2_zinc_finger"/>
</dbReference>
<dbReference type="InterPro" id="IPR001841">
    <property type="entry name" value="Znf_RING"/>
</dbReference>
<dbReference type="PANTHER" id="PTHR14155">
    <property type="entry name" value="RING FINGER DOMAIN-CONTAINING"/>
    <property type="match status" value="1"/>
</dbReference>
<sequence>MSGQSSSPYGEINTGADTAPAAVSSSIRWAPHGRAMTACLVAVNVALVALVYLYFWRVLSRKRAATLSSSAAGDDDSSSSAASSPARAQDDEQRRQHDRLVASLPPVFVARGAGEECAVCIAELRDGEEARALPRCGHRFHAACVEAWLRRRHTTCPLCRASVVVAVAVADAEAAGPKGGGVTGTTTAAAAVEEDMDAPPV</sequence>
<evidence type="ECO:0000256" key="2">
    <source>
        <dbReference type="ARBA" id="ARBA00012483"/>
    </source>
</evidence>
<evidence type="ECO:0000256" key="4">
    <source>
        <dbReference type="ARBA" id="ARBA00022771"/>
    </source>
</evidence>
<proteinExistence type="inferred from homology"/>
<evidence type="ECO:0000256" key="8">
    <source>
        <dbReference type="SAM" id="MobiDB-lite"/>
    </source>
</evidence>
<comment type="similarity">
    <text evidence="6">Belongs to the RING-type zinc finger family. ATL subfamily.</text>
</comment>
<dbReference type="InterPro" id="IPR013083">
    <property type="entry name" value="Znf_RING/FYVE/PHD"/>
</dbReference>
<dbReference type="SMART" id="SM00184">
    <property type="entry name" value="RING"/>
    <property type="match status" value="1"/>
</dbReference>
<reference evidence="11" key="1">
    <citation type="submission" date="2020-07" db="EMBL/GenBank/DDBJ databases">
        <title>Genome sequence and genetic diversity analysis of an under-domesticated orphan crop, white fonio (Digitaria exilis).</title>
        <authorList>
            <person name="Bennetzen J.L."/>
            <person name="Chen S."/>
            <person name="Ma X."/>
            <person name="Wang X."/>
            <person name="Yssel A.E.J."/>
            <person name="Chaluvadi S.R."/>
            <person name="Johnson M."/>
            <person name="Gangashetty P."/>
            <person name="Hamidou F."/>
            <person name="Sanogo M.D."/>
            <person name="Zwaenepoel A."/>
            <person name="Wallace J."/>
            <person name="Van De Peer Y."/>
            <person name="Van Deynze A."/>
        </authorList>
    </citation>
    <scope>NUCLEOTIDE SEQUENCE</scope>
    <source>
        <tissue evidence="11">Leaves</tissue>
    </source>
</reference>
<keyword evidence="9" id="KW-1133">Transmembrane helix</keyword>
<dbReference type="FunFam" id="3.30.40.10:FF:000868">
    <property type="entry name" value="RING-H2 finger protein ATL3"/>
    <property type="match status" value="1"/>
</dbReference>
<evidence type="ECO:0000256" key="9">
    <source>
        <dbReference type="SAM" id="Phobius"/>
    </source>
</evidence>
<dbReference type="UniPathway" id="UPA00143"/>
<comment type="catalytic activity">
    <reaction evidence="1">
        <text>S-ubiquitinyl-[E2 ubiquitin-conjugating enzyme]-L-cysteine + [acceptor protein]-L-lysine = [E2 ubiquitin-conjugating enzyme]-L-cysteine + N(6)-ubiquitinyl-[acceptor protein]-L-lysine.</text>
        <dbReference type="EC" id="2.3.2.27"/>
    </reaction>
</comment>
<dbReference type="PANTHER" id="PTHR14155:SF519">
    <property type="entry name" value="OS05G0359500 PROTEIN"/>
    <property type="match status" value="1"/>
</dbReference>
<keyword evidence="12" id="KW-1185">Reference proteome</keyword>
<dbReference type="AlphaFoldDB" id="A0A835F0H8"/>
<keyword evidence="9" id="KW-0812">Transmembrane</keyword>
<keyword evidence="3" id="KW-0479">Metal-binding</keyword>
<feature type="domain" description="RING-type" evidence="10">
    <location>
        <begin position="117"/>
        <end position="160"/>
    </location>
</feature>
<comment type="caution">
    <text evidence="11">The sequence shown here is derived from an EMBL/GenBank/DDBJ whole genome shotgun (WGS) entry which is preliminary data.</text>
</comment>
<organism evidence="11 12">
    <name type="scientific">Digitaria exilis</name>
    <dbReference type="NCBI Taxonomy" id="1010633"/>
    <lineage>
        <taxon>Eukaryota</taxon>
        <taxon>Viridiplantae</taxon>
        <taxon>Streptophyta</taxon>
        <taxon>Embryophyta</taxon>
        <taxon>Tracheophyta</taxon>
        <taxon>Spermatophyta</taxon>
        <taxon>Magnoliopsida</taxon>
        <taxon>Liliopsida</taxon>
        <taxon>Poales</taxon>
        <taxon>Poaceae</taxon>
        <taxon>PACMAD clade</taxon>
        <taxon>Panicoideae</taxon>
        <taxon>Panicodae</taxon>
        <taxon>Paniceae</taxon>
        <taxon>Anthephorinae</taxon>
        <taxon>Digitaria</taxon>
    </lineage>
</organism>
<dbReference type="SUPFAM" id="SSF57850">
    <property type="entry name" value="RING/U-box"/>
    <property type="match status" value="1"/>
</dbReference>
<dbReference type="GO" id="GO:0008270">
    <property type="term" value="F:zinc ion binding"/>
    <property type="evidence" value="ECO:0007669"/>
    <property type="project" value="UniProtKB-KW"/>
</dbReference>